<feature type="domain" description="HAMP" evidence="12">
    <location>
        <begin position="197"/>
        <end position="249"/>
    </location>
</feature>
<dbReference type="SUPFAM" id="SSF55785">
    <property type="entry name" value="PYP-like sensor domain (PAS domain)"/>
    <property type="match status" value="1"/>
</dbReference>
<proteinExistence type="predicted"/>
<comment type="catalytic activity">
    <reaction evidence="1">
        <text>ATP + protein L-histidine = ADP + protein N-phospho-L-histidine.</text>
        <dbReference type="EC" id="2.7.13.3"/>
    </reaction>
</comment>
<dbReference type="PANTHER" id="PTHR42878:SF7">
    <property type="entry name" value="SENSOR HISTIDINE KINASE GLRK"/>
    <property type="match status" value="1"/>
</dbReference>
<evidence type="ECO:0000256" key="6">
    <source>
        <dbReference type="ARBA" id="ARBA00022741"/>
    </source>
</evidence>
<reference evidence="13 14" key="1">
    <citation type="submission" date="2019-07" db="EMBL/GenBank/DDBJ databases">
        <title>Description of 53C-WASEF.</title>
        <authorList>
            <person name="Pitt A."/>
            <person name="Hahn M.W."/>
        </authorList>
    </citation>
    <scope>NUCLEOTIDE SEQUENCE [LARGE SCALE GENOMIC DNA]</scope>
    <source>
        <strain evidence="13 14">53C-WASEF</strain>
    </source>
</reference>
<dbReference type="GO" id="GO:0007234">
    <property type="term" value="P:osmosensory signaling via phosphorelay pathway"/>
    <property type="evidence" value="ECO:0007669"/>
    <property type="project" value="TreeGrafter"/>
</dbReference>
<dbReference type="InterPro" id="IPR003661">
    <property type="entry name" value="HisK_dim/P_dom"/>
</dbReference>
<feature type="domain" description="Histidine kinase" evidence="11">
    <location>
        <begin position="380"/>
        <end position="597"/>
    </location>
</feature>
<dbReference type="PROSITE" id="PS50109">
    <property type="entry name" value="HIS_KIN"/>
    <property type="match status" value="1"/>
</dbReference>
<dbReference type="InterPro" id="IPR003660">
    <property type="entry name" value="HAMP_dom"/>
</dbReference>
<keyword evidence="8" id="KW-0067">ATP-binding</keyword>
<dbReference type="Gene3D" id="1.10.287.130">
    <property type="match status" value="1"/>
</dbReference>
<dbReference type="InterPro" id="IPR050351">
    <property type="entry name" value="BphY/WalK/GraS-like"/>
</dbReference>
<dbReference type="SUPFAM" id="SSF47384">
    <property type="entry name" value="Homodimeric domain of signal transducing histidine kinase"/>
    <property type="match status" value="1"/>
</dbReference>
<dbReference type="EMBL" id="VMBG01000002">
    <property type="protein sequence ID" value="TSJ76966.1"/>
    <property type="molecule type" value="Genomic_DNA"/>
</dbReference>
<evidence type="ECO:0000256" key="4">
    <source>
        <dbReference type="ARBA" id="ARBA00022553"/>
    </source>
</evidence>
<dbReference type="GO" id="GO:0000156">
    <property type="term" value="F:phosphorelay response regulator activity"/>
    <property type="evidence" value="ECO:0007669"/>
    <property type="project" value="TreeGrafter"/>
</dbReference>
<evidence type="ECO:0000256" key="3">
    <source>
        <dbReference type="ARBA" id="ARBA00012438"/>
    </source>
</evidence>
<dbReference type="GO" id="GO:0000155">
    <property type="term" value="F:phosphorelay sensor kinase activity"/>
    <property type="evidence" value="ECO:0007669"/>
    <property type="project" value="InterPro"/>
</dbReference>
<keyword evidence="14" id="KW-1185">Reference proteome</keyword>
<dbReference type="InterPro" id="IPR036097">
    <property type="entry name" value="HisK_dim/P_sf"/>
</dbReference>
<evidence type="ECO:0000256" key="7">
    <source>
        <dbReference type="ARBA" id="ARBA00022777"/>
    </source>
</evidence>
<comment type="subcellular location">
    <subcellularLocation>
        <location evidence="2">Membrane</location>
    </subcellularLocation>
</comment>
<keyword evidence="5" id="KW-0808">Transferase</keyword>
<dbReference type="Pfam" id="PF02518">
    <property type="entry name" value="HATPase_c"/>
    <property type="match status" value="1"/>
</dbReference>
<dbReference type="Pfam" id="PF00672">
    <property type="entry name" value="HAMP"/>
    <property type="match status" value="1"/>
</dbReference>
<dbReference type="PRINTS" id="PR00344">
    <property type="entry name" value="BCTRLSENSOR"/>
</dbReference>
<keyword evidence="10" id="KW-0472">Membrane</keyword>
<accession>A0A556QJZ8</accession>
<dbReference type="RefSeq" id="WP_144230787.1">
    <property type="nucleotide sequence ID" value="NZ_CBCRVV010000006.1"/>
</dbReference>
<dbReference type="InterPro" id="IPR003594">
    <property type="entry name" value="HATPase_dom"/>
</dbReference>
<dbReference type="CDD" id="cd06225">
    <property type="entry name" value="HAMP"/>
    <property type="match status" value="1"/>
</dbReference>
<gene>
    <name evidence="13" type="ORF">FPL22_12690</name>
</gene>
<evidence type="ECO:0000256" key="1">
    <source>
        <dbReference type="ARBA" id="ARBA00000085"/>
    </source>
</evidence>
<keyword evidence="9" id="KW-0902">Two-component regulatory system</keyword>
<dbReference type="GO" id="GO:0016020">
    <property type="term" value="C:membrane"/>
    <property type="evidence" value="ECO:0007669"/>
    <property type="project" value="UniProtKB-SubCell"/>
</dbReference>
<evidence type="ECO:0000313" key="14">
    <source>
        <dbReference type="Proteomes" id="UP000315648"/>
    </source>
</evidence>
<dbReference type="FunFam" id="3.30.565.10:FF:000006">
    <property type="entry name" value="Sensor histidine kinase WalK"/>
    <property type="match status" value="1"/>
</dbReference>
<dbReference type="PANTHER" id="PTHR42878">
    <property type="entry name" value="TWO-COMPONENT HISTIDINE KINASE"/>
    <property type="match status" value="1"/>
</dbReference>
<evidence type="ECO:0000256" key="8">
    <source>
        <dbReference type="ARBA" id="ARBA00022840"/>
    </source>
</evidence>
<evidence type="ECO:0000259" key="11">
    <source>
        <dbReference type="PROSITE" id="PS50109"/>
    </source>
</evidence>
<keyword evidence="10" id="KW-0812">Transmembrane</keyword>
<keyword evidence="10" id="KW-1133">Transmembrane helix</keyword>
<keyword evidence="4" id="KW-0597">Phosphoprotein</keyword>
<dbReference type="GO" id="GO:0030295">
    <property type="term" value="F:protein kinase activator activity"/>
    <property type="evidence" value="ECO:0007669"/>
    <property type="project" value="TreeGrafter"/>
</dbReference>
<dbReference type="InterPro" id="IPR004358">
    <property type="entry name" value="Sig_transdc_His_kin-like_C"/>
</dbReference>
<keyword evidence="6" id="KW-0547">Nucleotide-binding</keyword>
<dbReference type="Gene3D" id="3.30.450.20">
    <property type="entry name" value="PAS domain"/>
    <property type="match status" value="1"/>
</dbReference>
<feature type="transmembrane region" description="Helical" evidence="10">
    <location>
        <begin position="6"/>
        <end position="28"/>
    </location>
</feature>
<dbReference type="SUPFAM" id="SSF55874">
    <property type="entry name" value="ATPase domain of HSP90 chaperone/DNA topoisomerase II/histidine kinase"/>
    <property type="match status" value="1"/>
</dbReference>
<dbReference type="AlphaFoldDB" id="A0A556QJZ8"/>
<evidence type="ECO:0000256" key="9">
    <source>
        <dbReference type="ARBA" id="ARBA00023012"/>
    </source>
</evidence>
<dbReference type="SMART" id="SM00388">
    <property type="entry name" value="HisKA"/>
    <property type="match status" value="1"/>
</dbReference>
<dbReference type="CDD" id="cd00075">
    <property type="entry name" value="HATPase"/>
    <property type="match status" value="1"/>
</dbReference>
<evidence type="ECO:0000256" key="10">
    <source>
        <dbReference type="SAM" id="Phobius"/>
    </source>
</evidence>
<evidence type="ECO:0000256" key="5">
    <source>
        <dbReference type="ARBA" id="ARBA00022679"/>
    </source>
</evidence>
<comment type="caution">
    <text evidence="13">The sequence shown here is derived from an EMBL/GenBank/DDBJ whole genome shotgun (WGS) entry which is preliminary data.</text>
</comment>
<dbReference type="SMART" id="SM00387">
    <property type="entry name" value="HATPase_c"/>
    <property type="match status" value="1"/>
</dbReference>
<dbReference type="EC" id="2.7.13.3" evidence="3"/>
<name>A0A556QJZ8_9BACT</name>
<evidence type="ECO:0000259" key="12">
    <source>
        <dbReference type="PROSITE" id="PS50885"/>
    </source>
</evidence>
<sequence length="604" mass="65668">MLRNRLYLGLLPLLLLFIAVGAVGTYLYRDLAGTFERSLTVSYRAMIGGYEMREAATLMAGAITHGDRGDPIGARKTYEEQRSRFRRHFMEQSLASADSARAERMNQLDAAFLELDTLGRARLDGAGDASIHSLRDTETALFKTLKAIERIAEGDYAEVAASAERARGLSHKSINFLVAAMVVAILLSVFLSYRLARSLLRPIQALQTSAAAFGEGKFDDDVPVTSSDELGDLARTFNIMADKLRRYRDAMNERVSRSRRTMEATLTSTPDPLFVINADGSHEVRNPAAEAIAALPELAGGLPVALEAPLKQVLASGTHYLPTDYDQVVTVHVDGGERHYLPRILAIGDSLTGFGGAAVILQDVTKFRLLDDVKGNLVSTVSHELKTPLTSLIMAVHMLLEESFGPLTEKQRYLVETSRDNAERLLRILNDLLDLSRLEGGASRLNRRPVSVAPLLDDMAREMTAIIEAAGQTITVRADAVLTEVNVDPERVRHVFINLLTNASKYSGEGTEITLYAEPAPDAFVRFGVRDQGPGIPPESMGHIFDRFYRVPDQAKKGAGLGLTIAREIVVAHGGSIACASNAGKGSDFYFLLPVGNVTADAAG</sequence>
<feature type="transmembrane region" description="Helical" evidence="10">
    <location>
        <begin position="174"/>
        <end position="193"/>
    </location>
</feature>
<dbReference type="SMART" id="SM00304">
    <property type="entry name" value="HAMP"/>
    <property type="match status" value="1"/>
</dbReference>
<dbReference type="InterPro" id="IPR005467">
    <property type="entry name" value="His_kinase_dom"/>
</dbReference>
<evidence type="ECO:0000313" key="13">
    <source>
        <dbReference type="EMBL" id="TSJ76966.1"/>
    </source>
</evidence>
<dbReference type="Gene3D" id="6.10.340.10">
    <property type="match status" value="1"/>
</dbReference>
<dbReference type="SUPFAM" id="SSF158472">
    <property type="entry name" value="HAMP domain-like"/>
    <property type="match status" value="1"/>
</dbReference>
<evidence type="ECO:0000256" key="2">
    <source>
        <dbReference type="ARBA" id="ARBA00004370"/>
    </source>
</evidence>
<dbReference type="GO" id="GO:0005524">
    <property type="term" value="F:ATP binding"/>
    <property type="evidence" value="ECO:0007669"/>
    <property type="project" value="UniProtKB-KW"/>
</dbReference>
<dbReference type="OrthoDB" id="9813151at2"/>
<dbReference type="InterPro" id="IPR036890">
    <property type="entry name" value="HATPase_C_sf"/>
</dbReference>
<organism evidence="13 14">
    <name type="scientific">Rariglobus hedericola</name>
    <dbReference type="NCBI Taxonomy" id="2597822"/>
    <lineage>
        <taxon>Bacteria</taxon>
        <taxon>Pseudomonadati</taxon>
        <taxon>Verrucomicrobiota</taxon>
        <taxon>Opitutia</taxon>
        <taxon>Opitutales</taxon>
        <taxon>Opitutaceae</taxon>
        <taxon>Rariglobus</taxon>
    </lineage>
</organism>
<dbReference type="CDD" id="cd00082">
    <property type="entry name" value="HisKA"/>
    <property type="match status" value="1"/>
</dbReference>
<dbReference type="InterPro" id="IPR035965">
    <property type="entry name" value="PAS-like_dom_sf"/>
</dbReference>
<dbReference type="PROSITE" id="PS50885">
    <property type="entry name" value="HAMP"/>
    <property type="match status" value="1"/>
</dbReference>
<keyword evidence="7 13" id="KW-0418">Kinase</keyword>
<dbReference type="Proteomes" id="UP000315648">
    <property type="component" value="Unassembled WGS sequence"/>
</dbReference>
<dbReference type="Gene3D" id="3.30.565.10">
    <property type="entry name" value="Histidine kinase-like ATPase, C-terminal domain"/>
    <property type="match status" value="1"/>
</dbReference>
<dbReference type="Pfam" id="PF00512">
    <property type="entry name" value="HisKA"/>
    <property type="match status" value="1"/>
</dbReference>
<protein>
    <recommendedName>
        <fullName evidence="3">histidine kinase</fullName>
        <ecNumber evidence="3">2.7.13.3</ecNumber>
    </recommendedName>
</protein>